<keyword evidence="4" id="KW-1185">Reference proteome</keyword>
<name>A0A1S2VP67_9BACT</name>
<gene>
    <name evidence="3" type="ORF">BLX24_07400</name>
</gene>
<dbReference type="PANTHER" id="PTHR33178">
    <property type="match status" value="1"/>
</dbReference>
<dbReference type="AlphaFoldDB" id="A0A1S2VP67"/>
<dbReference type="PANTHER" id="PTHR33178:SF10">
    <property type="entry name" value="STRESS-RESPONSE A_B BARREL DOMAIN-CONTAINING PROTEIN"/>
    <property type="match status" value="1"/>
</dbReference>
<comment type="subunit">
    <text evidence="1">Homodimer.</text>
</comment>
<feature type="domain" description="Stress-response A/B barrel" evidence="2">
    <location>
        <begin position="34"/>
        <end position="128"/>
    </location>
</feature>
<proteinExistence type="predicted"/>
<organism evidence="3 4">
    <name type="scientific">Arsenicibacter rosenii</name>
    <dbReference type="NCBI Taxonomy" id="1750698"/>
    <lineage>
        <taxon>Bacteria</taxon>
        <taxon>Pseudomonadati</taxon>
        <taxon>Bacteroidota</taxon>
        <taxon>Cytophagia</taxon>
        <taxon>Cytophagales</taxon>
        <taxon>Spirosomataceae</taxon>
        <taxon>Arsenicibacter</taxon>
    </lineage>
</organism>
<dbReference type="EMBL" id="MORL01000003">
    <property type="protein sequence ID" value="OIN59986.1"/>
    <property type="molecule type" value="Genomic_DNA"/>
</dbReference>
<dbReference type="Pfam" id="PF07876">
    <property type="entry name" value="Dabb"/>
    <property type="match status" value="1"/>
</dbReference>
<dbReference type="InterPro" id="IPR044662">
    <property type="entry name" value="HS1/DABB1-like"/>
</dbReference>
<dbReference type="Gene3D" id="3.30.70.100">
    <property type="match status" value="1"/>
</dbReference>
<evidence type="ECO:0000313" key="4">
    <source>
        <dbReference type="Proteomes" id="UP000181790"/>
    </source>
</evidence>
<dbReference type="OrthoDB" id="958757at2"/>
<dbReference type="PROSITE" id="PS51502">
    <property type="entry name" value="S_R_A_B_BARREL"/>
    <property type="match status" value="1"/>
</dbReference>
<reference evidence="3 4" key="1">
    <citation type="submission" date="2016-10" db="EMBL/GenBank/DDBJ databases">
        <title>Arsenicibacter rosenii gen. nov., sp. nov., an efficient arsenic-methylating bacterium isolated from an arsenic-contaminated paddy soil.</title>
        <authorList>
            <person name="Huang K."/>
        </authorList>
    </citation>
    <scope>NUCLEOTIDE SEQUENCE [LARGE SCALE GENOMIC DNA]</scope>
    <source>
        <strain evidence="3 4">SM-1</strain>
    </source>
</reference>
<protein>
    <submittedName>
        <fullName evidence="3">Stress protein</fullName>
    </submittedName>
</protein>
<evidence type="ECO:0000313" key="3">
    <source>
        <dbReference type="EMBL" id="OIN59986.1"/>
    </source>
</evidence>
<dbReference type="RefSeq" id="WP_071502785.1">
    <property type="nucleotide sequence ID" value="NZ_MORL01000003.1"/>
</dbReference>
<comment type="caution">
    <text evidence="3">The sequence shown here is derived from an EMBL/GenBank/DDBJ whole genome shotgun (WGS) entry which is preliminary data.</text>
</comment>
<evidence type="ECO:0000259" key="2">
    <source>
        <dbReference type="PROSITE" id="PS51502"/>
    </source>
</evidence>
<sequence length="132" mass="15246">MKRETKGYALVLVLFSVLALLIYGAYSPARKAQKQQIFCIKFKNGIENRAIEHHMHDFAGLKHEIKEIVNYSAGRTILTGKASEGYDVMHYLTFQSEEDMKKFEKSAAYKEFVQDNQENWEKVLVVNAEIQP</sequence>
<dbReference type="SUPFAM" id="SSF54909">
    <property type="entry name" value="Dimeric alpha+beta barrel"/>
    <property type="match status" value="1"/>
</dbReference>
<dbReference type="Proteomes" id="UP000181790">
    <property type="component" value="Unassembled WGS sequence"/>
</dbReference>
<dbReference type="InterPro" id="IPR011008">
    <property type="entry name" value="Dimeric_a/b-barrel"/>
</dbReference>
<accession>A0A1S2VP67</accession>
<dbReference type="InterPro" id="IPR013097">
    <property type="entry name" value="Dabb"/>
</dbReference>
<evidence type="ECO:0000256" key="1">
    <source>
        <dbReference type="ARBA" id="ARBA00011738"/>
    </source>
</evidence>